<feature type="non-terminal residue" evidence="4">
    <location>
        <position position="1"/>
    </location>
</feature>
<dbReference type="InterPro" id="IPR057854">
    <property type="entry name" value="TPR_WDR11"/>
</dbReference>
<dbReference type="Pfam" id="PF23752">
    <property type="entry name" value="Beta-prop_WDR11_2nd"/>
    <property type="match status" value="1"/>
</dbReference>
<dbReference type="Proteomes" id="UP000236291">
    <property type="component" value="Unassembled WGS sequence"/>
</dbReference>
<reference evidence="4 5" key="1">
    <citation type="journal article" date="2014" name="Am. J. Bot.">
        <title>Genome assembly and annotation for red clover (Trifolium pratense; Fabaceae).</title>
        <authorList>
            <person name="Istvanek J."/>
            <person name="Jaros M."/>
            <person name="Krenek A."/>
            <person name="Repkova J."/>
        </authorList>
    </citation>
    <scope>NUCLEOTIDE SEQUENCE [LARGE SCALE GENOMIC DNA]</scope>
    <source>
        <strain evidence="5">cv. Tatra</strain>
        <tissue evidence="4">Young leaves</tissue>
    </source>
</reference>
<feature type="region of interest" description="Disordered" evidence="1">
    <location>
        <begin position="342"/>
        <end position="362"/>
    </location>
</feature>
<dbReference type="InterPro" id="IPR036322">
    <property type="entry name" value="WD40_repeat_dom_sf"/>
</dbReference>
<dbReference type="AlphaFoldDB" id="A0A2K3PFA8"/>
<evidence type="ECO:0000313" key="4">
    <source>
        <dbReference type="EMBL" id="PNY13978.1"/>
    </source>
</evidence>
<dbReference type="Gene3D" id="2.130.10.10">
    <property type="entry name" value="YVTN repeat-like/Quinoprotein amine dehydrogenase"/>
    <property type="match status" value="1"/>
</dbReference>
<evidence type="ECO:0000259" key="2">
    <source>
        <dbReference type="Pfam" id="PF23752"/>
    </source>
</evidence>
<dbReference type="PANTHER" id="PTHR14593">
    <property type="entry name" value="WD REPEAT-CONTAINING PROTEIN 11"/>
    <property type="match status" value="1"/>
</dbReference>
<dbReference type="InterPro" id="IPR015943">
    <property type="entry name" value="WD40/YVTN_repeat-like_dom_sf"/>
</dbReference>
<dbReference type="STRING" id="57577.A0A2K3PFA8"/>
<evidence type="ECO:0000259" key="3">
    <source>
        <dbReference type="Pfam" id="PF23753"/>
    </source>
</evidence>
<feature type="domain" description="WDR11 second beta-propeller" evidence="2">
    <location>
        <begin position="13"/>
        <end position="147"/>
    </location>
</feature>
<dbReference type="EMBL" id="ASHM01006490">
    <property type="protein sequence ID" value="PNY13978.1"/>
    <property type="molecule type" value="Genomic_DNA"/>
</dbReference>
<evidence type="ECO:0000313" key="5">
    <source>
        <dbReference type="Proteomes" id="UP000236291"/>
    </source>
</evidence>
<comment type="caution">
    <text evidence="4">The sequence shown here is derived from an EMBL/GenBank/DDBJ whole genome shotgun (WGS) entry which is preliminary data.</text>
</comment>
<reference evidence="4 5" key="2">
    <citation type="journal article" date="2017" name="Front. Plant Sci.">
        <title>Gene Classification and Mining of Molecular Markers Useful in Red Clover (Trifolium pratense) Breeding.</title>
        <authorList>
            <person name="Istvanek J."/>
            <person name="Dluhosova J."/>
            <person name="Dluhos P."/>
            <person name="Patkova L."/>
            <person name="Nedelnik J."/>
            <person name="Repkova J."/>
        </authorList>
    </citation>
    <scope>NUCLEOTIDE SEQUENCE [LARGE SCALE GENOMIC DNA]</scope>
    <source>
        <strain evidence="5">cv. Tatra</strain>
        <tissue evidence="4">Young leaves</tissue>
    </source>
</reference>
<dbReference type="Pfam" id="PF23753">
    <property type="entry name" value="TPR_WDR11"/>
    <property type="match status" value="1"/>
</dbReference>
<dbReference type="ExpressionAtlas" id="A0A2K3PFA8">
    <property type="expression patterns" value="baseline"/>
</dbReference>
<organism evidence="4 5">
    <name type="scientific">Trifolium pratense</name>
    <name type="common">Red clover</name>
    <dbReference type="NCBI Taxonomy" id="57577"/>
    <lineage>
        <taxon>Eukaryota</taxon>
        <taxon>Viridiplantae</taxon>
        <taxon>Streptophyta</taxon>
        <taxon>Embryophyta</taxon>
        <taxon>Tracheophyta</taxon>
        <taxon>Spermatophyta</taxon>
        <taxon>Magnoliopsida</taxon>
        <taxon>eudicotyledons</taxon>
        <taxon>Gunneridae</taxon>
        <taxon>Pentapetalae</taxon>
        <taxon>rosids</taxon>
        <taxon>fabids</taxon>
        <taxon>Fabales</taxon>
        <taxon>Fabaceae</taxon>
        <taxon>Papilionoideae</taxon>
        <taxon>50 kb inversion clade</taxon>
        <taxon>NPAAA clade</taxon>
        <taxon>Hologalegina</taxon>
        <taxon>IRL clade</taxon>
        <taxon>Trifolieae</taxon>
        <taxon>Trifolium</taxon>
    </lineage>
</organism>
<feature type="domain" description="WDR11 TPR" evidence="3">
    <location>
        <begin position="235"/>
        <end position="587"/>
    </location>
</feature>
<dbReference type="PANTHER" id="PTHR14593:SF5">
    <property type="entry name" value="WD REPEAT-CONTAINING PROTEIN 11"/>
    <property type="match status" value="1"/>
</dbReference>
<sequence length="634" mass="70287">VCFLLSDKVSIVHRPKWPSSSFVSSDGLITAMAYRLPHVVMGDRMGNIRWWDVTTGHSSSFNTHREGIRRIKFSPFVPGDHSRGRIAVLFYDNTFSVFDLDSPDPLANSLLQPQFPGTLVLELDWLPLRTDKNDPLVLCIAGADGPFDNNNNEAFFYWVGSDEIELNLPVEIQGESITKSCYIDDTNEKRLGSALLLRKTKERFRAMPICCPILLPSPHALALQMILQLGVKPSWFNTCSTTIKKRPHLIPGAPPPTGDLRAYMINVPPLGDSVVPEMLLKVLEPYRKEGCMLDDERAKLYASIVDKGCAARFAFAATVFGESSEALFWLQLPQALKHFINKSSRKPPSKGSTKEGFSEVDETSLLSRISSKGKPTEGMSQGQQKLMAFDQEELWKSASERISWHDKLEDEEDMQKRVHELVSVGNLEAAVSLLLSTPPESSYFYVNALRAVALSSAVSRSLHELAVKVVAANMVRADRSLSGTHLLCAVGRYQEACSQLQDAGCWSDASTLAATHLKGSDYARVLQRWAGYVLHSEHNIWRALILYVAAGALQEALAALREAQLPDTAALFILACREIHAEIISDLVPPAFFSVKGANAFIAEGYRKSIKSTVNEMSEYDLQQELSEVDIAIT</sequence>
<name>A0A2K3PFA8_TRIPR</name>
<evidence type="ECO:0000256" key="1">
    <source>
        <dbReference type="SAM" id="MobiDB-lite"/>
    </source>
</evidence>
<dbReference type="InterPro" id="IPR057853">
    <property type="entry name" value="Beta-prop_WDR11_2nd"/>
</dbReference>
<accession>A0A2K3PFA8</accession>
<dbReference type="SUPFAM" id="SSF50978">
    <property type="entry name" value="WD40 repeat-like"/>
    <property type="match status" value="1"/>
</dbReference>
<proteinExistence type="predicted"/>
<gene>
    <name evidence="4" type="ORF">L195_g010647</name>
</gene>
<protein>
    <submittedName>
        <fullName evidence="4">WD repeat-containing protein 11-like</fullName>
    </submittedName>
</protein>
<dbReference type="GO" id="GO:0005737">
    <property type="term" value="C:cytoplasm"/>
    <property type="evidence" value="ECO:0007669"/>
    <property type="project" value="TreeGrafter"/>
</dbReference>
<dbReference type="InterPro" id="IPR039694">
    <property type="entry name" value="WDR11"/>
</dbReference>